<dbReference type="Proteomes" id="UP001499967">
    <property type="component" value="Unassembled WGS sequence"/>
</dbReference>
<comment type="caution">
    <text evidence="1">The sequence shown here is derived from an EMBL/GenBank/DDBJ whole genome shotgun (WGS) entry which is preliminary data.</text>
</comment>
<reference evidence="1 2" key="1">
    <citation type="journal article" date="2019" name="Int. J. Syst. Evol. Microbiol.">
        <title>The Global Catalogue of Microorganisms (GCM) 10K type strain sequencing project: providing services to taxonomists for standard genome sequencing and annotation.</title>
        <authorList>
            <consortium name="The Broad Institute Genomics Platform"/>
            <consortium name="The Broad Institute Genome Sequencing Center for Infectious Disease"/>
            <person name="Wu L."/>
            <person name="Ma J."/>
        </authorList>
    </citation>
    <scope>NUCLEOTIDE SEQUENCE [LARGE SCALE GENOMIC DNA]</scope>
    <source>
        <strain evidence="1 2">JCM 11117</strain>
    </source>
</reference>
<dbReference type="RefSeq" id="WP_343947341.1">
    <property type="nucleotide sequence ID" value="NZ_BAAAHP010000379.1"/>
</dbReference>
<accession>A0ABN1NLQ4</accession>
<evidence type="ECO:0000313" key="2">
    <source>
        <dbReference type="Proteomes" id="UP001499967"/>
    </source>
</evidence>
<proteinExistence type="predicted"/>
<sequence>MSDEPEVAVRLDDTVLDRLAELICGDDTLAYRSGYQLTRFFEAAGWRRVGEIDGGRLMWVRRTLRSRRNDSDALRAVLLRLADPREYLDEADARVTVVRELNELLALEGYEVVYHGSRPHLVTRTGTLARPEMREPVRLTADLAEIVKDEKFGQQLTRRLEEAHLCWGSGAYTAAVIMLGSVLEGVLYDVARSRHVGGPEPKDHLYGLIGLAERKGWIAKDVTDYAHVLRDHRNLVHPKKQLVDNYALKDDTVRIAWNVVVAALNDLGVEPGTTSLDQQL</sequence>
<organism evidence="1 2">
    <name type="scientific">Pseudonocardia zijingensis</name>
    <dbReference type="NCBI Taxonomy" id="153376"/>
    <lineage>
        <taxon>Bacteria</taxon>
        <taxon>Bacillati</taxon>
        <taxon>Actinomycetota</taxon>
        <taxon>Actinomycetes</taxon>
        <taxon>Pseudonocardiales</taxon>
        <taxon>Pseudonocardiaceae</taxon>
        <taxon>Pseudonocardia</taxon>
    </lineage>
</organism>
<evidence type="ECO:0008006" key="3">
    <source>
        <dbReference type="Google" id="ProtNLM"/>
    </source>
</evidence>
<keyword evidence="2" id="KW-1185">Reference proteome</keyword>
<dbReference type="EMBL" id="BAAAHP010000379">
    <property type="protein sequence ID" value="GAA0911146.1"/>
    <property type="molecule type" value="Genomic_DNA"/>
</dbReference>
<gene>
    <name evidence="1" type="ORF">GCM10009559_82100</name>
</gene>
<evidence type="ECO:0000313" key="1">
    <source>
        <dbReference type="EMBL" id="GAA0911146.1"/>
    </source>
</evidence>
<name>A0ABN1NLQ4_9PSEU</name>
<protein>
    <recommendedName>
        <fullName evidence="3">DUF4145 domain-containing protein</fullName>
    </recommendedName>
</protein>